<comment type="caution">
    <text evidence="1">The sequence shown here is derived from an EMBL/GenBank/DDBJ whole genome shotgun (WGS) entry which is preliminary data.</text>
</comment>
<accession>A0A7W6CNE2</accession>
<reference evidence="1 2" key="1">
    <citation type="submission" date="2020-08" db="EMBL/GenBank/DDBJ databases">
        <title>Genomic Encyclopedia of Type Strains, Phase IV (KMG-IV): sequencing the most valuable type-strain genomes for metagenomic binning, comparative biology and taxonomic classification.</title>
        <authorList>
            <person name="Goeker M."/>
        </authorList>
    </citation>
    <scope>NUCLEOTIDE SEQUENCE [LARGE SCALE GENOMIC DNA]</scope>
    <source>
        <strain evidence="1 2">DSM 26575</strain>
    </source>
</reference>
<evidence type="ECO:0000313" key="2">
    <source>
        <dbReference type="Proteomes" id="UP000582090"/>
    </source>
</evidence>
<dbReference type="AlphaFoldDB" id="A0A7W6CNE2"/>
<keyword evidence="2" id="KW-1185">Reference proteome</keyword>
<sequence>MWHTRRTFCHSKPKRLKLTSTGYLKDRMNSSARDIPWIAVLECLI</sequence>
<dbReference type="Proteomes" id="UP000582090">
    <property type="component" value="Unassembled WGS sequence"/>
</dbReference>
<organism evidence="1 2">
    <name type="scientific">Rhizobium metallidurans</name>
    <dbReference type="NCBI Taxonomy" id="1265931"/>
    <lineage>
        <taxon>Bacteria</taxon>
        <taxon>Pseudomonadati</taxon>
        <taxon>Pseudomonadota</taxon>
        <taxon>Alphaproteobacteria</taxon>
        <taxon>Hyphomicrobiales</taxon>
        <taxon>Rhizobiaceae</taxon>
        <taxon>Rhizobium/Agrobacterium group</taxon>
        <taxon>Rhizobium</taxon>
    </lineage>
</organism>
<gene>
    <name evidence="1" type="ORF">GGQ67_000834</name>
</gene>
<name>A0A7W6CNE2_9HYPH</name>
<dbReference type="EMBL" id="JACIDW010000002">
    <property type="protein sequence ID" value="MBB3963209.1"/>
    <property type="molecule type" value="Genomic_DNA"/>
</dbReference>
<evidence type="ECO:0000313" key="1">
    <source>
        <dbReference type="EMBL" id="MBB3963209.1"/>
    </source>
</evidence>
<protein>
    <submittedName>
        <fullName evidence="1">Uncharacterized protein</fullName>
    </submittedName>
</protein>
<proteinExistence type="predicted"/>